<accession>A0AAN6S5B6</accession>
<dbReference type="Gene3D" id="2.40.100.10">
    <property type="entry name" value="Cyclophilin-like"/>
    <property type="match status" value="1"/>
</dbReference>
<dbReference type="PROSITE" id="PS50072">
    <property type="entry name" value="CSA_PPIASE_2"/>
    <property type="match status" value="1"/>
</dbReference>
<keyword evidence="4 6" id="KW-0413">Isomerase</keyword>
<dbReference type="EMBL" id="MU853794">
    <property type="protein sequence ID" value="KAK3940578.1"/>
    <property type="molecule type" value="Genomic_DNA"/>
</dbReference>
<evidence type="ECO:0000256" key="1">
    <source>
        <dbReference type="ARBA" id="ARBA00000971"/>
    </source>
</evidence>
<dbReference type="GO" id="GO:0003755">
    <property type="term" value="F:peptidyl-prolyl cis-trans isomerase activity"/>
    <property type="evidence" value="ECO:0007669"/>
    <property type="project" value="UniProtKB-UniRule"/>
</dbReference>
<dbReference type="GO" id="GO:0071013">
    <property type="term" value="C:catalytic step 2 spliceosome"/>
    <property type="evidence" value="ECO:0007669"/>
    <property type="project" value="TreeGrafter"/>
</dbReference>
<protein>
    <recommendedName>
        <fullName evidence="6">Peptidyl-prolyl cis-trans isomerase</fullName>
        <shortName evidence="6">PPIase</shortName>
        <ecNumber evidence="6">5.2.1.8</ecNumber>
    </recommendedName>
</protein>
<dbReference type="PIRSF" id="PIRSF001467">
    <property type="entry name" value="Peptidylpro_ismrse"/>
    <property type="match status" value="1"/>
</dbReference>
<dbReference type="Proteomes" id="UP001303473">
    <property type="component" value="Unassembled WGS sequence"/>
</dbReference>
<keyword evidence="3 6" id="KW-0697">Rotamase</keyword>
<evidence type="ECO:0000259" key="7">
    <source>
        <dbReference type="PROSITE" id="PS50072"/>
    </source>
</evidence>
<dbReference type="InterPro" id="IPR029000">
    <property type="entry name" value="Cyclophilin-like_dom_sf"/>
</dbReference>
<name>A0AAN6S5B6_9PEZI</name>
<dbReference type="PANTHER" id="PTHR45625">
    <property type="entry name" value="PEPTIDYL-PROLYL CIS-TRANS ISOMERASE-RELATED"/>
    <property type="match status" value="1"/>
</dbReference>
<comment type="caution">
    <text evidence="8">The sequence shown here is derived from an EMBL/GenBank/DDBJ whole genome shotgun (WGS) entry which is preliminary data.</text>
</comment>
<evidence type="ECO:0000313" key="9">
    <source>
        <dbReference type="Proteomes" id="UP001303473"/>
    </source>
</evidence>
<evidence type="ECO:0000313" key="8">
    <source>
        <dbReference type="EMBL" id="KAK3940578.1"/>
    </source>
</evidence>
<evidence type="ECO:0000256" key="3">
    <source>
        <dbReference type="ARBA" id="ARBA00023110"/>
    </source>
</evidence>
<dbReference type="AlphaFoldDB" id="A0AAN6S5B6"/>
<comment type="function">
    <text evidence="2 6">PPIases accelerate the folding of proteins. It catalyzes the cis-trans isomerization of proline imidic peptide bonds in oligopeptides.</text>
</comment>
<dbReference type="FunFam" id="2.40.100.10:FF:000008">
    <property type="entry name" value="Peptidyl-prolyl cis-trans isomerase"/>
    <property type="match status" value="1"/>
</dbReference>
<dbReference type="Pfam" id="PF00160">
    <property type="entry name" value="Pro_isomerase"/>
    <property type="match status" value="1"/>
</dbReference>
<gene>
    <name evidence="8" type="ORF">QBC46DRAFT_384934</name>
</gene>
<comment type="similarity">
    <text evidence="5">Belongs to the cyclophilin-type PPIase family. PPIL1 subfamily.</text>
</comment>
<dbReference type="InterPro" id="IPR002130">
    <property type="entry name" value="Cyclophilin-type_PPIase_dom"/>
</dbReference>
<reference evidence="9" key="1">
    <citation type="journal article" date="2023" name="Mol. Phylogenet. Evol.">
        <title>Genome-scale phylogeny and comparative genomics of the fungal order Sordariales.</title>
        <authorList>
            <person name="Hensen N."/>
            <person name="Bonometti L."/>
            <person name="Westerberg I."/>
            <person name="Brannstrom I.O."/>
            <person name="Guillou S."/>
            <person name="Cros-Aarteil S."/>
            <person name="Calhoun S."/>
            <person name="Haridas S."/>
            <person name="Kuo A."/>
            <person name="Mondo S."/>
            <person name="Pangilinan J."/>
            <person name="Riley R."/>
            <person name="LaButti K."/>
            <person name="Andreopoulos B."/>
            <person name="Lipzen A."/>
            <person name="Chen C."/>
            <person name="Yan M."/>
            <person name="Daum C."/>
            <person name="Ng V."/>
            <person name="Clum A."/>
            <person name="Steindorff A."/>
            <person name="Ohm R.A."/>
            <person name="Martin F."/>
            <person name="Silar P."/>
            <person name="Natvig D.O."/>
            <person name="Lalanne C."/>
            <person name="Gautier V."/>
            <person name="Ament-Velasquez S.L."/>
            <person name="Kruys A."/>
            <person name="Hutchinson M.I."/>
            <person name="Powell A.J."/>
            <person name="Barry K."/>
            <person name="Miller A.N."/>
            <person name="Grigoriev I.V."/>
            <person name="Debuchy R."/>
            <person name="Gladieux P."/>
            <person name="Hiltunen Thoren M."/>
            <person name="Johannesson H."/>
        </authorList>
    </citation>
    <scope>NUCLEOTIDE SEQUENCE [LARGE SCALE GENOMIC DNA]</scope>
    <source>
        <strain evidence="9">CBS 340.73</strain>
    </source>
</reference>
<dbReference type="SUPFAM" id="SSF50891">
    <property type="entry name" value="Cyclophilin-like"/>
    <property type="match status" value="1"/>
</dbReference>
<organism evidence="8 9">
    <name type="scientific">Diplogelasinospora grovesii</name>
    <dbReference type="NCBI Taxonomy" id="303347"/>
    <lineage>
        <taxon>Eukaryota</taxon>
        <taxon>Fungi</taxon>
        <taxon>Dikarya</taxon>
        <taxon>Ascomycota</taxon>
        <taxon>Pezizomycotina</taxon>
        <taxon>Sordariomycetes</taxon>
        <taxon>Sordariomycetidae</taxon>
        <taxon>Sordariales</taxon>
        <taxon>Diplogelasinosporaceae</taxon>
        <taxon>Diplogelasinospora</taxon>
    </lineage>
</organism>
<proteinExistence type="inferred from homology"/>
<dbReference type="InterPro" id="IPR044666">
    <property type="entry name" value="Cyclophilin_A-like"/>
</dbReference>
<dbReference type="PANTHER" id="PTHR45625:SF4">
    <property type="entry name" value="PEPTIDYLPROLYL ISOMERASE DOMAIN AND WD REPEAT-CONTAINING PROTEIN 1"/>
    <property type="match status" value="1"/>
</dbReference>
<dbReference type="InterPro" id="IPR024936">
    <property type="entry name" value="Cyclophilin-type_PPIase"/>
</dbReference>
<dbReference type="EC" id="5.2.1.8" evidence="6"/>
<evidence type="ECO:0000256" key="2">
    <source>
        <dbReference type="ARBA" id="ARBA00002388"/>
    </source>
</evidence>
<sequence>MAITASEVAIETNMGSFTVELYYNHAPKACKNFSTLAKRGYYNGTLFHRVVDKFCIQGGDPTGTGKGGQSIYGAGFEDEFHPDLKYTGAGILGMANSGPNTNGSQFFITLDPAPWLDGGYPIFGRVKTGMATVKRIGRIPTDSEERPLVDVKIISTTVEDKHILPSRRT</sequence>
<evidence type="ECO:0000256" key="6">
    <source>
        <dbReference type="RuleBase" id="RU363019"/>
    </source>
</evidence>
<keyword evidence="9" id="KW-1185">Reference proteome</keyword>
<evidence type="ECO:0000256" key="4">
    <source>
        <dbReference type="ARBA" id="ARBA00023235"/>
    </source>
</evidence>
<comment type="catalytic activity">
    <reaction evidence="1 6">
        <text>[protein]-peptidylproline (omega=180) = [protein]-peptidylproline (omega=0)</text>
        <dbReference type="Rhea" id="RHEA:16237"/>
        <dbReference type="Rhea" id="RHEA-COMP:10747"/>
        <dbReference type="Rhea" id="RHEA-COMP:10748"/>
        <dbReference type="ChEBI" id="CHEBI:83833"/>
        <dbReference type="ChEBI" id="CHEBI:83834"/>
        <dbReference type="EC" id="5.2.1.8"/>
    </reaction>
</comment>
<feature type="domain" description="PPIase cyclophilin-type" evidence="7">
    <location>
        <begin position="11"/>
        <end position="158"/>
    </location>
</feature>
<dbReference type="PRINTS" id="PR00153">
    <property type="entry name" value="CSAPPISMRASE"/>
</dbReference>
<evidence type="ECO:0000256" key="5">
    <source>
        <dbReference type="ARBA" id="ARBA00038147"/>
    </source>
</evidence>